<dbReference type="InterPro" id="IPR036179">
    <property type="entry name" value="Ig-like_dom_sf"/>
</dbReference>
<accession>A0A8C5W625</accession>
<feature type="signal peptide" evidence="1">
    <location>
        <begin position="1"/>
        <end position="19"/>
    </location>
</feature>
<dbReference type="PROSITE" id="PS50835">
    <property type="entry name" value="IG_LIKE"/>
    <property type="match status" value="1"/>
</dbReference>
<dbReference type="InterPro" id="IPR007110">
    <property type="entry name" value="Ig-like_dom"/>
</dbReference>
<organism evidence="3 4">
    <name type="scientific">Leptobrachium leishanense</name>
    <name type="common">Leishan spiny toad</name>
    <dbReference type="NCBI Taxonomy" id="445787"/>
    <lineage>
        <taxon>Eukaryota</taxon>
        <taxon>Metazoa</taxon>
        <taxon>Chordata</taxon>
        <taxon>Craniata</taxon>
        <taxon>Vertebrata</taxon>
        <taxon>Euteleostomi</taxon>
        <taxon>Amphibia</taxon>
        <taxon>Batrachia</taxon>
        <taxon>Anura</taxon>
        <taxon>Pelobatoidea</taxon>
        <taxon>Megophryidae</taxon>
        <taxon>Leptobrachium</taxon>
    </lineage>
</organism>
<feature type="chain" id="PRO_5034086816" description="Ig-like domain-containing protein" evidence="1">
    <location>
        <begin position="20"/>
        <end position="133"/>
    </location>
</feature>
<dbReference type="Proteomes" id="UP000694569">
    <property type="component" value="Unplaced"/>
</dbReference>
<evidence type="ECO:0000259" key="2">
    <source>
        <dbReference type="PROSITE" id="PS50835"/>
    </source>
</evidence>
<evidence type="ECO:0000313" key="3">
    <source>
        <dbReference type="Ensembl" id="ENSLLEP00000022836.1"/>
    </source>
</evidence>
<dbReference type="Pfam" id="PF07686">
    <property type="entry name" value="V-set"/>
    <property type="match status" value="1"/>
</dbReference>
<proteinExistence type="predicted"/>
<keyword evidence="4" id="KW-1185">Reference proteome</keyword>
<dbReference type="InterPro" id="IPR013106">
    <property type="entry name" value="Ig_V-set"/>
</dbReference>
<dbReference type="SMART" id="SM00406">
    <property type="entry name" value="IGv"/>
    <property type="match status" value="1"/>
</dbReference>
<dbReference type="InterPro" id="IPR050150">
    <property type="entry name" value="IgV_Light_Chain"/>
</dbReference>
<dbReference type="PANTHER" id="PTHR23267">
    <property type="entry name" value="IMMUNOGLOBULIN LIGHT CHAIN"/>
    <property type="match status" value="1"/>
</dbReference>
<reference evidence="3" key="2">
    <citation type="submission" date="2025-09" db="UniProtKB">
        <authorList>
            <consortium name="Ensembl"/>
        </authorList>
    </citation>
    <scope>IDENTIFICATION</scope>
</reference>
<dbReference type="SUPFAM" id="SSF48726">
    <property type="entry name" value="Immunoglobulin"/>
    <property type="match status" value="1"/>
</dbReference>
<sequence>MSCLLLILISYSYCSCSVAQFTVIQEATLSVSLSTDVRLSCSRSVGSVAGDNYPAWVKQVPGEVPQLVVNSPSTSNQNSRPSWTSARFTGAISGGSSVLTISTMQATDDGNYYCALWSGSQCTVLQTNTELGT</sequence>
<feature type="domain" description="Ig-like" evidence="2">
    <location>
        <begin position="19"/>
        <end position="114"/>
    </location>
</feature>
<dbReference type="AlphaFoldDB" id="A0A8C5W625"/>
<evidence type="ECO:0000256" key="1">
    <source>
        <dbReference type="SAM" id="SignalP"/>
    </source>
</evidence>
<protein>
    <recommendedName>
        <fullName evidence="2">Ig-like domain-containing protein</fullName>
    </recommendedName>
</protein>
<dbReference type="Ensembl" id="ENSLLET00000023710.1">
    <property type="protein sequence ID" value="ENSLLEP00000022836.1"/>
    <property type="gene ID" value="ENSLLEG00000014487.1"/>
</dbReference>
<name>A0A8C5W625_9ANUR</name>
<dbReference type="GeneTree" id="ENSGT00940000162558"/>
<evidence type="ECO:0000313" key="4">
    <source>
        <dbReference type="Proteomes" id="UP000694569"/>
    </source>
</evidence>
<dbReference type="Gene3D" id="2.60.40.10">
    <property type="entry name" value="Immunoglobulins"/>
    <property type="match status" value="1"/>
</dbReference>
<keyword evidence="1" id="KW-0732">Signal</keyword>
<dbReference type="InterPro" id="IPR013783">
    <property type="entry name" value="Ig-like_fold"/>
</dbReference>
<dbReference type="OrthoDB" id="8908372at2759"/>
<reference evidence="3" key="1">
    <citation type="submission" date="2025-08" db="UniProtKB">
        <authorList>
            <consortium name="Ensembl"/>
        </authorList>
    </citation>
    <scope>IDENTIFICATION</scope>
</reference>